<dbReference type="EC" id="3.1.12.1" evidence="3 13"/>
<evidence type="ECO:0000259" key="14">
    <source>
        <dbReference type="Pfam" id="PF01930"/>
    </source>
</evidence>
<dbReference type="EMBL" id="CABIKM010000045">
    <property type="protein sequence ID" value="VUZ86146.1"/>
    <property type="molecule type" value="Genomic_DNA"/>
</dbReference>
<keyword evidence="16" id="KW-1185">Reference proteome</keyword>
<evidence type="ECO:0000313" key="16">
    <source>
        <dbReference type="Proteomes" id="UP000334340"/>
    </source>
</evidence>
<dbReference type="CDD" id="cd09637">
    <property type="entry name" value="Cas4_I-A_I-B_I-C_I-D_II-B"/>
    <property type="match status" value="1"/>
</dbReference>
<dbReference type="NCBIfam" id="TIGR00372">
    <property type="entry name" value="cas4"/>
    <property type="match status" value="1"/>
</dbReference>
<evidence type="ECO:0000256" key="1">
    <source>
        <dbReference type="ARBA" id="ARBA00001966"/>
    </source>
</evidence>
<keyword evidence="5 13" id="KW-0540">Nuclease</keyword>
<accession>A0A564ZM23</accession>
<dbReference type="InterPro" id="IPR011604">
    <property type="entry name" value="PDDEXK-like_dom_sf"/>
</dbReference>
<evidence type="ECO:0000256" key="6">
    <source>
        <dbReference type="ARBA" id="ARBA00022723"/>
    </source>
</evidence>
<evidence type="ECO:0000256" key="10">
    <source>
        <dbReference type="ARBA" id="ARBA00023014"/>
    </source>
</evidence>
<evidence type="ECO:0000256" key="5">
    <source>
        <dbReference type="ARBA" id="ARBA00022722"/>
    </source>
</evidence>
<comment type="cofactor">
    <cofactor evidence="13">
        <name>iron-sulfur cluster</name>
        <dbReference type="ChEBI" id="CHEBI:30408"/>
    </cofactor>
</comment>
<evidence type="ECO:0000256" key="8">
    <source>
        <dbReference type="ARBA" id="ARBA00022839"/>
    </source>
</evidence>
<keyword evidence="11 13" id="KW-0051">Antiviral defense</keyword>
<dbReference type="GO" id="GO:0046872">
    <property type="term" value="F:metal ion binding"/>
    <property type="evidence" value="ECO:0007669"/>
    <property type="project" value="UniProtKB-KW"/>
</dbReference>
<comment type="function">
    <text evidence="13">CRISPR (clustered regularly interspaced short palindromic repeat) is an adaptive immune system that provides protection against mobile genetic elements (viruses, transposable elements and conjugative plasmids). CRISPR clusters contain sequences complementary to antecedent mobile elements and target invading nucleic acids. CRISPR clusters are transcribed and processed into CRISPR RNA (crRNA).</text>
</comment>
<evidence type="ECO:0000256" key="13">
    <source>
        <dbReference type="RuleBase" id="RU365022"/>
    </source>
</evidence>
<dbReference type="GO" id="GO:0051536">
    <property type="term" value="F:iron-sulfur cluster binding"/>
    <property type="evidence" value="ECO:0007669"/>
    <property type="project" value="UniProtKB-KW"/>
</dbReference>
<dbReference type="Proteomes" id="UP000334340">
    <property type="component" value="Unassembled WGS sequence"/>
</dbReference>
<evidence type="ECO:0000256" key="4">
    <source>
        <dbReference type="ARBA" id="ARBA00020049"/>
    </source>
</evidence>
<reference evidence="15 16" key="1">
    <citation type="submission" date="2019-07" db="EMBL/GenBank/DDBJ databases">
        <authorList>
            <person name="Cremers G."/>
        </authorList>
    </citation>
    <scope>NUCLEOTIDE SEQUENCE [LARGE SCALE GENOMIC DNA]</scope>
</reference>
<dbReference type="GO" id="GO:0051607">
    <property type="term" value="P:defense response to virus"/>
    <property type="evidence" value="ECO:0007669"/>
    <property type="project" value="UniProtKB-KW"/>
</dbReference>
<sequence>MNNQSDRVRSPMADQTLPPTLFPEADLVPLSALSHYSFCPRRCALIHIEQIWEENRLTAEGRILHERVDEGGAEKRRDVKRVFALPIRCLRLGLVGKADVVEFHRQADGRWVPYPVEHKRGRRKREDWDRVQLCAQALCLEEMLNVSVPEGALFYGKEQRREVVSISEALRRETEEVTAAVHRMLAEGRTPPPEYAPKCDSCSLVEVCLPRKVGGRGNRVARYLAKVLEEP</sequence>
<evidence type="ECO:0000256" key="2">
    <source>
        <dbReference type="ARBA" id="ARBA00009189"/>
    </source>
</evidence>
<comment type="similarity">
    <text evidence="2 13">Belongs to the CRISPR-associated exonuclease Cas4 family.</text>
</comment>
<gene>
    <name evidence="15" type="ORF">MELA_02542</name>
</gene>
<proteinExistence type="inferred from homology"/>
<organism evidence="15 16">
    <name type="scientific">Candidatus Methylomirabilis lanthanidiphila</name>
    <dbReference type="NCBI Taxonomy" id="2211376"/>
    <lineage>
        <taxon>Bacteria</taxon>
        <taxon>Candidatus Methylomirabilota</taxon>
        <taxon>Candidatus Methylomirabilia</taxon>
        <taxon>Candidatus Methylomirabilales</taxon>
        <taxon>Candidatus Methylomirabilaceae</taxon>
        <taxon>Candidatus Methylomirabilis</taxon>
    </lineage>
</organism>
<keyword evidence="9 13" id="KW-0408">Iron</keyword>
<keyword evidence="10 13" id="KW-0411">Iron-sulfur</keyword>
<keyword evidence="8 13" id="KW-0269">Exonuclease</keyword>
<dbReference type="PANTHER" id="PTHR36531:SF6">
    <property type="entry name" value="DNA REPLICATION ATP-DEPENDENT HELICASE_NUCLEASE DNA2"/>
    <property type="match status" value="1"/>
</dbReference>
<dbReference type="InterPro" id="IPR013343">
    <property type="entry name" value="CRISPR-assoc_prot_Cas4"/>
</dbReference>
<dbReference type="GO" id="GO:0004527">
    <property type="term" value="F:exonuclease activity"/>
    <property type="evidence" value="ECO:0007669"/>
    <property type="project" value="UniProtKB-KW"/>
</dbReference>
<evidence type="ECO:0000256" key="3">
    <source>
        <dbReference type="ARBA" id="ARBA00012768"/>
    </source>
</evidence>
<dbReference type="InterPro" id="IPR022765">
    <property type="entry name" value="Dna2/Cas4_DUF83"/>
</dbReference>
<comment type="cofactor">
    <cofactor evidence="1">
        <name>[4Fe-4S] cluster</name>
        <dbReference type="ChEBI" id="CHEBI:49883"/>
    </cofactor>
</comment>
<keyword evidence="12 13" id="KW-0464">Manganese</keyword>
<keyword evidence="7 13" id="KW-0378">Hydrolase</keyword>
<dbReference type="AlphaFoldDB" id="A0A564ZM23"/>
<dbReference type="PANTHER" id="PTHR36531">
    <property type="entry name" value="CRISPR-ASSOCIATED EXONUCLEASE CAS4"/>
    <property type="match status" value="1"/>
</dbReference>
<evidence type="ECO:0000256" key="9">
    <source>
        <dbReference type="ARBA" id="ARBA00023004"/>
    </source>
</evidence>
<evidence type="ECO:0000256" key="7">
    <source>
        <dbReference type="ARBA" id="ARBA00022801"/>
    </source>
</evidence>
<comment type="cofactor">
    <cofactor evidence="13">
        <name>Mg(2+)</name>
        <dbReference type="ChEBI" id="CHEBI:18420"/>
    </cofactor>
    <cofactor evidence="13">
        <name>Mn(2+)</name>
        <dbReference type="ChEBI" id="CHEBI:29035"/>
    </cofactor>
    <text evidence="13">Mg(2+) or Mn(2+) required for ssDNA cleavage activity.</text>
</comment>
<evidence type="ECO:0000256" key="11">
    <source>
        <dbReference type="ARBA" id="ARBA00023118"/>
    </source>
</evidence>
<feature type="domain" description="DUF83" evidence="14">
    <location>
        <begin position="31"/>
        <end position="209"/>
    </location>
</feature>
<name>A0A564ZM23_9BACT</name>
<protein>
    <recommendedName>
        <fullName evidence="4 13">CRISPR-associated exonuclease Cas4</fullName>
        <ecNumber evidence="3 13">3.1.12.1</ecNumber>
    </recommendedName>
</protein>
<dbReference type="InterPro" id="IPR051827">
    <property type="entry name" value="Cas4_exonuclease"/>
</dbReference>
<dbReference type="Pfam" id="PF01930">
    <property type="entry name" value="Cas_Cas4"/>
    <property type="match status" value="1"/>
</dbReference>
<keyword evidence="6 13" id="KW-0479">Metal-binding</keyword>
<evidence type="ECO:0000256" key="12">
    <source>
        <dbReference type="ARBA" id="ARBA00023211"/>
    </source>
</evidence>
<evidence type="ECO:0000313" key="15">
    <source>
        <dbReference type="EMBL" id="VUZ86146.1"/>
    </source>
</evidence>
<dbReference type="Gene3D" id="3.90.320.10">
    <property type="match status" value="1"/>
</dbReference>